<dbReference type="EMBL" id="JADBDZ010000001">
    <property type="protein sequence ID" value="MBE1531590.1"/>
    <property type="molecule type" value="Genomic_DNA"/>
</dbReference>
<evidence type="ECO:0000256" key="1">
    <source>
        <dbReference type="SAM" id="MobiDB-lite"/>
    </source>
</evidence>
<feature type="region of interest" description="Disordered" evidence="1">
    <location>
        <begin position="1"/>
        <end position="44"/>
    </location>
</feature>
<keyword evidence="2" id="KW-0812">Transmembrane</keyword>
<proteinExistence type="predicted"/>
<accession>A0ABR9JM17</accession>
<reference evidence="3 4" key="1">
    <citation type="submission" date="2020-10" db="EMBL/GenBank/DDBJ databases">
        <title>Sequencing the genomes of 1000 actinobacteria strains.</title>
        <authorList>
            <person name="Klenk H.-P."/>
        </authorList>
    </citation>
    <scope>NUCLEOTIDE SEQUENCE [LARGE SCALE GENOMIC DNA]</scope>
    <source>
        <strain evidence="3 4">DSM 46744</strain>
    </source>
</reference>
<dbReference type="Proteomes" id="UP000627838">
    <property type="component" value="Unassembled WGS sequence"/>
</dbReference>
<name>A0ABR9JM17_9ACTN</name>
<feature type="compositionally biased region" description="Basic and acidic residues" evidence="1">
    <location>
        <begin position="102"/>
        <end position="112"/>
    </location>
</feature>
<keyword evidence="2" id="KW-0472">Membrane</keyword>
<feature type="transmembrane region" description="Helical" evidence="2">
    <location>
        <begin position="39"/>
        <end position="59"/>
    </location>
</feature>
<evidence type="ECO:0000313" key="4">
    <source>
        <dbReference type="Proteomes" id="UP000627838"/>
    </source>
</evidence>
<keyword evidence="4" id="KW-1185">Reference proteome</keyword>
<feature type="compositionally biased region" description="Basic and acidic residues" evidence="1">
    <location>
        <begin position="1"/>
        <end position="12"/>
    </location>
</feature>
<comment type="caution">
    <text evidence="3">The sequence shown here is derived from an EMBL/GenBank/DDBJ whole genome shotgun (WGS) entry which is preliminary data.</text>
</comment>
<keyword evidence="2" id="KW-1133">Transmembrane helix</keyword>
<feature type="region of interest" description="Disordered" evidence="1">
    <location>
        <begin position="62"/>
        <end position="135"/>
    </location>
</feature>
<evidence type="ECO:0000313" key="3">
    <source>
        <dbReference type="EMBL" id="MBE1531590.1"/>
    </source>
</evidence>
<evidence type="ECO:0000256" key="2">
    <source>
        <dbReference type="SAM" id="Phobius"/>
    </source>
</evidence>
<protein>
    <submittedName>
        <fullName evidence="3">Uncharacterized protein</fullName>
    </submittedName>
</protein>
<feature type="compositionally biased region" description="Basic residues" evidence="1">
    <location>
        <begin position="29"/>
        <end position="39"/>
    </location>
</feature>
<sequence length="251" mass="25652">MDVEDELRRAMAERVAGTRAPRSLAADVRRRHRRRRARNRAAVAVAGASVTALALVPTYRSIQPEPAGAPETTAPGSAAPESGGAAPGRVPAPAASGPSESAKGRTSPEARTARPSAGTPDEPDTGRRPAGVGPSVPAWLTYLPAGLTVVRPCTTERDTAGTATVCEWRGEPGRVRVRLVESTGLGGPEDLARPVGVPSRTTVRGAPALAGAAPGAGRQISWLPRPGVGATVQADGAVTADLMRIAEGVRP</sequence>
<feature type="compositionally biased region" description="Low complexity" evidence="1">
    <location>
        <begin position="64"/>
        <end position="101"/>
    </location>
</feature>
<gene>
    <name evidence="3" type="ORF">H4W34_001423</name>
</gene>
<organism evidence="3 4">
    <name type="scientific">Actinomadura algeriensis</name>
    <dbReference type="NCBI Taxonomy" id="1679523"/>
    <lineage>
        <taxon>Bacteria</taxon>
        <taxon>Bacillati</taxon>
        <taxon>Actinomycetota</taxon>
        <taxon>Actinomycetes</taxon>
        <taxon>Streptosporangiales</taxon>
        <taxon>Thermomonosporaceae</taxon>
        <taxon>Actinomadura</taxon>
    </lineage>
</organism>
<dbReference type="RefSeq" id="WP_192758421.1">
    <property type="nucleotide sequence ID" value="NZ_JADBDZ010000001.1"/>
</dbReference>